<organism evidence="14 15">
    <name type="scientific">Stomoxys calcitrans</name>
    <name type="common">Stable fly</name>
    <name type="synonym">Conops calcitrans</name>
    <dbReference type="NCBI Taxonomy" id="35570"/>
    <lineage>
        <taxon>Eukaryota</taxon>
        <taxon>Metazoa</taxon>
        <taxon>Ecdysozoa</taxon>
        <taxon>Arthropoda</taxon>
        <taxon>Hexapoda</taxon>
        <taxon>Insecta</taxon>
        <taxon>Pterygota</taxon>
        <taxon>Neoptera</taxon>
        <taxon>Endopterygota</taxon>
        <taxon>Diptera</taxon>
        <taxon>Brachycera</taxon>
        <taxon>Muscomorpha</taxon>
        <taxon>Muscoidea</taxon>
        <taxon>Muscidae</taxon>
        <taxon>Stomoxys</taxon>
    </lineage>
</organism>
<comment type="pathway">
    <text evidence="2">Phospholipid metabolism; alpha-glycerophosphate cycle.</text>
</comment>
<comment type="similarity">
    <text evidence="3 10">Belongs to the NAD-dependent glycerol-3-phosphate dehydrogenase family.</text>
</comment>
<sequence length="358" mass="39869">MKKISICVIGSGSLATSLAKILAHNAVLLPHVEDRVNIFVYDELYNDVPLGDIINSRHVNEKYLPMIELPENLVACIDMVETAKLADVIVFAIPRHCILVTCNILMGKIKPNAMAISVIEGFSLKENGEIQLISQEIVKSLKIPCGVLMSVNLANEVALDRYCEATLGCRDLKNIKLYKDLFSAPKFRLTVIDDVECVEVCGFLKHMIAFASGLLDGLETNENTKSACLRFGLIEMIRFIDVFYPGCKLSTFFESCGIADVMTVCRSSRNRRLGEIVVKTGHTVVHLEKQLMGGEMILGTMTVKAVNYLIQQKGLQNKFPLFSTLYNICENKSKPEDLLNSIISNPNIIYHPTKLRPL</sequence>
<evidence type="ECO:0000256" key="8">
    <source>
        <dbReference type="PIRSR" id="PIRSR000114-1"/>
    </source>
</evidence>
<dbReference type="PRINTS" id="PR00077">
    <property type="entry name" value="GPDHDRGNASE"/>
</dbReference>
<dbReference type="InterPro" id="IPR013328">
    <property type="entry name" value="6PGD_dom2"/>
</dbReference>
<dbReference type="InterPro" id="IPR011128">
    <property type="entry name" value="G3P_DH_NAD-dep_N"/>
</dbReference>
<name>A0A1I8Q749_STOCA</name>
<evidence type="ECO:0000256" key="6">
    <source>
        <dbReference type="ARBA" id="ARBA00023027"/>
    </source>
</evidence>
<evidence type="ECO:0000256" key="7">
    <source>
        <dbReference type="ARBA" id="ARBA00048683"/>
    </source>
</evidence>
<dbReference type="FunFam" id="1.10.1040.10:FF:000004">
    <property type="entry name" value="Glycerol-3-phosphate dehydrogenase [NAD(+)]"/>
    <property type="match status" value="1"/>
</dbReference>
<evidence type="ECO:0000313" key="14">
    <source>
        <dbReference type="EnsemblMetazoa" id="SCAU014470-PA"/>
    </source>
</evidence>
<dbReference type="SUPFAM" id="SSF48179">
    <property type="entry name" value="6-phosphogluconate dehydrogenase C-terminal domain-like"/>
    <property type="match status" value="1"/>
</dbReference>
<comment type="catalytic activity">
    <reaction evidence="7 11">
        <text>sn-glycerol 3-phosphate + NAD(+) = dihydroxyacetone phosphate + NADH + H(+)</text>
        <dbReference type="Rhea" id="RHEA:11092"/>
        <dbReference type="ChEBI" id="CHEBI:15378"/>
        <dbReference type="ChEBI" id="CHEBI:57540"/>
        <dbReference type="ChEBI" id="CHEBI:57597"/>
        <dbReference type="ChEBI" id="CHEBI:57642"/>
        <dbReference type="ChEBI" id="CHEBI:57945"/>
        <dbReference type="EC" id="1.1.1.8"/>
    </reaction>
</comment>
<accession>A0A1I8Q749</accession>
<dbReference type="SUPFAM" id="SSF51735">
    <property type="entry name" value="NAD(P)-binding Rossmann-fold domains"/>
    <property type="match status" value="1"/>
</dbReference>
<dbReference type="InterPro" id="IPR006109">
    <property type="entry name" value="G3P_DH_NAD-dep_C"/>
</dbReference>
<dbReference type="PIRSF" id="PIRSF000114">
    <property type="entry name" value="Glycerol-3-P_dh"/>
    <property type="match status" value="1"/>
</dbReference>
<dbReference type="GO" id="GO:0006650">
    <property type="term" value="P:glycerophospholipid metabolic process"/>
    <property type="evidence" value="ECO:0007669"/>
    <property type="project" value="UniProtKB-UniPathway"/>
</dbReference>
<dbReference type="Gene3D" id="3.40.50.720">
    <property type="entry name" value="NAD(P)-binding Rossmann-like Domain"/>
    <property type="match status" value="1"/>
</dbReference>
<comment type="pathway">
    <text evidence="1">Lipid metabolism.</text>
</comment>
<dbReference type="GO" id="GO:0051287">
    <property type="term" value="F:NAD binding"/>
    <property type="evidence" value="ECO:0007669"/>
    <property type="project" value="UniProtKB-UniRule"/>
</dbReference>
<dbReference type="KEGG" id="scac:106093968"/>
<evidence type="ECO:0000256" key="10">
    <source>
        <dbReference type="RuleBase" id="RU000437"/>
    </source>
</evidence>
<dbReference type="NCBIfam" id="TIGR03376">
    <property type="entry name" value="glycerol3P_DH"/>
    <property type="match status" value="1"/>
</dbReference>
<dbReference type="InterPro" id="IPR017751">
    <property type="entry name" value="G3P_DH_NAD-dep_euk"/>
</dbReference>
<feature type="binding site" evidence="9">
    <location>
        <position position="154"/>
    </location>
    <ligand>
        <name>NAD(+)</name>
        <dbReference type="ChEBI" id="CHEBI:57540"/>
    </ligand>
</feature>
<dbReference type="InterPro" id="IPR036291">
    <property type="entry name" value="NAD(P)-bd_dom_sf"/>
</dbReference>
<dbReference type="EnsemblMetazoa" id="SCAU014470-RA">
    <property type="protein sequence ID" value="SCAU014470-PA"/>
    <property type="gene ID" value="SCAU014470"/>
</dbReference>
<dbReference type="InterPro" id="IPR006168">
    <property type="entry name" value="G3P_DH_NAD-dep"/>
</dbReference>
<dbReference type="Pfam" id="PF07479">
    <property type="entry name" value="NAD_Gly3P_dh_C"/>
    <property type="match status" value="1"/>
</dbReference>
<dbReference type="PANTHER" id="PTHR11728">
    <property type="entry name" value="GLYCEROL-3-PHOSPHATE DEHYDROGENASE"/>
    <property type="match status" value="1"/>
</dbReference>
<dbReference type="STRING" id="35570.A0A1I8Q749"/>
<dbReference type="EC" id="1.1.1.8" evidence="11"/>
<dbReference type="GO" id="GO:0005829">
    <property type="term" value="C:cytosol"/>
    <property type="evidence" value="ECO:0007669"/>
    <property type="project" value="TreeGrafter"/>
</dbReference>
<evidence type="ECO:0000256" key="2">
    <source>
        <dbReference type="ARBA" id="ARBA00005192"/>
    </source>
</evidence>
<evidence type="ECO:0000259" key="13">
    <source>
        <dbReference type="Pfam" id="PF07479"/>
    </source>
</evidence>
<keyword evidence="15" id="KW-1185">Reference proteome</keyword>
<dbReference type="GO" id="GO:0005975">
    <property type="term" value="P:carbohydrate metabolic process"/>
    <property type="evidence" value="ECO:0007669"/>
    <property type="project" value="InterPro"/>
</dbReference>
<dbReference type="Proteomes" id="UP000095300">
    <property type="component" value="Unassembled WGS sequence"/>
</dbReference>
<dbReference type="GO" id="GO:0042803">
    <property type="term" value="F:protein homodimerization activity"/>
    <property type="evidence" value="ECO:0007669"/>
    <property type="project" value="InterPro"/>
</dbReference>
<evidence type="ECO:0000256" key="9">
    <source>
        <dbReference type="PIRSR" id="PIRSR000114-3"/>
    </source>
</evidence>
<keyword evidence="6 9" id="KW-0520">NAD</keyword>
<evidence type="ECO:0000256" key="1">
    <source>
        <dbReference type="ARBA" id="ARBA00005189"/>
    </source>
</evidence>
<dbReference type="OrthoDB" id="10263760at2759"/>
<evidence type="ECO:0000256" key="11">
    <source>
        <dbReference type="RuleBase" id="RU361243"/>
    </source>
</evidence>
<dbReference type="PANTHER" id="PTHR11728:SF8">
    <property type="entry name" value="GLYCEROL-3-PHOSPHATE DEHYDROGENASE [NAD(+)]-RELATED"/>
    <property type="match status" value="1"/>
</dbReference>
<dbReference type="GO" id="GO:0046168">
    <property type="term" value="P:glycerol-3-phosphate catabolic process"/>
    <property type="evidence" value="ECO:0007669"/>
    <property type="project" value="UniProtKB-UniRule"/>
</dbReference>
<dbReference type="Gene3D" id="1.10.1040.10">
    <property type="entry name" value="N-(1-d-carboxylethyl)-l-norvaline Dehydrogenase, domain 2"/>
    <property type="match status" value="1"/>
</dbReference>
<dbReference type="GO" id="GO:0141152">
    <property type="term" value="F:glycerol-3-phosphate dehydrogenase (NAD+) activity"/>
    <property type="evidence" value="ECO:0007669"/>
    <property type="project" value="UniProtKB-UniRule"/>
</dbReference>
<evidence type="ECO:0000256" key="5">
    <source>
        <dbReference type="ARBA" id="ARBA00023002"/>
    </source>
</evidence>
<feature type="active site" description="Proton acceptor" evidence="8">
    <location>
        <position position="205"/>
    </location>
</feature>
<evidence type="ECO:0000256" key="4">
    <source>
        <dbReference type="ARBA" id="ARBA00011738"/>
    </source>
</evidence>
<keyword evidence="5 10" id="KW-0560">Oxidoreductase</keyword>
<evidence type="ECO:0000259" key="12">
    <source>
        <dbReference type="Pfam" id="PF01210"/>
    </source>
</evidence>
<feature type="binding site" evidence="9">
    <location>
        <position position="269"/>
    </location>
    <ligand>
        <name>NAD(+)</name>
        <dbReference type="ChEBI" id="CHEBI:57540"/>
    </ligand>
</feature>
<dbReference type="VEuPathDB" id="VectorBase:SCAU014470"/>
<evidence type="ECO:0000313" key="15">
    <source>
        <dbReference type="Proteomes" id="UP000095300"/>
    </source>
</evidence>
<reference evidence="14" key="1">
    <citation type="submission" date="2020-05" db="UniProtKB">
        <authorList>
            <consortium name="EnsemblMetazoa"/>
        </authorList>
    </citation>
    <scope>IDENTIFICATION</scope>
    <source>
        <strain evidence="14">USDA</strain>
    </source>
</reference>
<evidence type="ECO:0000256" key="3">
    <source>
        <dbReference type="ARBA" id="ARBA00011009"/>
    </source>
</evidence>
<comment type="subunit">
    <text evidence="4">Homodimer.</text>
</comment>
<protein>
    <recommendedName>
        <fullName evidence="11">Glycerol-3-phosphate dehydrogenase [NAD(+)]</fullName>
        <ecNumber evidence="11">1.1.1.8</ecNumber>
    </recommendedName>
</protein>
<dbReference type="AlphaFoldDB" id="A0A1I8Q749"/>
<gene>
    <name evidence="14" type="primary">106093968</name>
</gene>
<dbReference type="InterPro" id="IPR008927">
    <property type="entry name" value="6-PGluconate_DH-like_C_sf"/>
</dbReference>
<dbReference type="UniPathway" id="UPA00086"/>
<dbReference type="Pfam" id="PF01210">
    <property type="entry name" value="NAD_Gly3P_dh_N"/>
    <property type="match status" value="1"/>
</dbReference>
<feature type="domain" description="Glycerol-3-phosphate dehydrogenase NAD-dependent N-terminal" evidence="12">
    <location>
        <begin position="5"/>
        <end position="173"/>
    </location>
</feature>
<feature type="domain" description="Glycerol-3-phosphate dehydrogenase NAD-dependent C-terminal" evidence="13">
    <location>
        <begin position="194"/>
        <end position="339"/>
    </location>
</feature>
<proteinExistence type="inferred from homology"/>